<dbReference type="GO" id="GO:0051082">
    <property type="term" value="F:unfolded protein binding"/>
    <property type="evidence" value="ECO:0007669"/>
    <property type="project" value="TreeGrafter"/>
</dbReference>
<gene>
    <name evidence="4" type="ORF">HTEP1355_LOCUS17067</name>
</gene>
<feature type="chain" id="PRO_5031378983" description="NADH:ubiquinone oxidoreductase intermediate-associated protein 30 domain-containing protein" evidence="2">
    <location>
        <begin position="23"/>
        <end position="268"/>
    </location>
</feature>
<sequence>MTMGTSQAVAAALLLSFSLAEGFAPGFGAPPPTLRRAAAPLSLAMQADASWNFRRFAKTFTRFNGLPFLGPLGRAATVPQPAPEQRGNDAVLWGFGGISQAEFDELWAPLDDVVMGGVSVSDISRTPDGKALLKGVTSSRNNGGFCSARTRNVAVPYDLTGYQGVAIRAKSSIGMRYKLILRDREGWDTVAWCKSFDLPGGREVDVRVPFSDLLPVVRGRTVREGAIDRSSVFSAQIMVSKYEYDGALNPNFTEGEFALEFGSFRAYK</sequence>
<dbReference type="GO" id="GO:0010257">
    <property type="term" value="P:NADH dehydrogenase complex assembly"/>
    <property type="evidence" value="ECO:0007669"/>
    <property type="project" value="TreeGrafter"/>
</dbReference>
<organism evidence="4">
    <name type="scientific">Hemiselmis tepida</name>
    <dbReference type="NCBI Taxonomy" id="464990"/>
    <lineage>
        <taxon>Eukaryota</taxon>
        <taxon>Cryptophyceae</taxon>
        <taxon>Cryptomonadales</taxon>
        <taxon>Hemiselmidaceae</taxon>
        <taxon>Hemiselmis</taxon>
    </lineage>
</organism>
<dbReference type="AlphaFoldDB" id="A0A7S0W1H8"/>
<evidence type="ECO:0000259" key="3">
    <source>
        <dbReference type="Pfam" id="PF08547"/>
    </source>
</evidence>
<feature type="signal peptide" evidence="2">
    <location>
        <begin position="1"/>
        <end position="22"/>
    </location>
</feature>
<dbReference type="SUPFAM" id="SSF49785">
    <property type="entry name" value="Galactose-binding domain-like"/>
    <property type="match status" value="1"/>
</dbReference>
<evidence type="ECO:0000313" key="4">
    <source>
        <dbReference type="EMBL" id="CAD8803389.1"/>
    </source>
</evidence>
<proteinExistence type="inferred from homology"/>
<reference evidence="4" key="1">
    <citation type="submission" date="2021-01" db="EMBL/GenBank/DDBJ databases">
        <authorList>
            <person name="Corre E."/>
            <person name="Pelletier E."/>
            <person name="Niang G."/>
            <person name="Scheremetjew M."/>
            <person name="Finn R."/>
            <person name="Kale V."/>
            <person name="Holt S."/>
            <person name="Cochrane G."/>
            <person name="Meng A."/>
            <person name="Brown T."/>
            <person name="Cohen L."/>
        </authorList>
    </citation>
    <scope>NUCLEOTIDE SEQUENCE</scope>
    <source>
        <strain evidence="4">CCMP443</strain>
    </source>
</reference>
<feature type="domain" description="NADH:ubiquinone oxidoreductase intermediate-associated protein 30" evidence="3">
    <location>
        <begin position="102"/>
        <end position="260"/>
    </location>
</feature>
<dbReference type="InterPro" id="IPR013857">
    <property type="entry name" value="NADH-UbQ_OxRdtase-assoc_prot30"/>
</dbReference>
<dbReference type="EMBL" id="HBFN01029543">
    <property type="protein sequence ID" value="CAD8803389.1"/>
    <property type="molecule type" value="Transcribed_RNA"/>
</dbReference>
<dbReference type="InterPro" id="IPR008979">
    <property type="entry name" value="Galactose-bd-like_sf"/>
</dbReference>
<dbReference type="PANTHER" id="PTHR13194">
    <property type="entry name" value="COMPLEX I INTERMEDIATE-ASSOCIATED PROTEIN 30"/>
    <property type="match status" value="1"/>
</dbReference>
<dbReference type="PANTHER" id="PTHR13194:SF19">
    <property type="entry name" value="NAD(P)-BINDING ROSSMANN-FOLD SUPERFAMILY PROTEIN"/>
    <property type="match status" value="1"/>
</dbReference>
<accession>A0A7S0W1H8</accession>
<protein>
    <recommendedName>
        <fullName evidence="3">NADH:ubiquinone oxidoreductase intermediate-associated protein 30 domain-containing protein</fullName>
    </recommendedName>
</protein>
<evidence type="ECO:0000256" key="1">
    <source>
        <dbReference type="ARBA" id="ARBA00007884"/>
    </source>
</evidence>
<comment type="similarity">
    <text evidence="1">Belongs to the CIA30 family.</text>
</comment>
<dbReference type="Pfam" id="PF08547">
    <property type="entry name" value="CIA30"/>
    <property type="match status" value="1"/>
</dbReference>
<evidence type="ECO:0000256" key="2">
    <source>
        <dbReference type="SAM" id="SignalP"/>
    </source>
</evidence>
<name>A0A7S0W1H8_9CRYP</name>
<dbReference type="InterPro" id="IPR039131">
    <property type="entry name" value="NDUFAF1"/>
</dbReference>
<keyword evidence="2" id="KW-0732">Signal</keyword>